<gene>
    <name evidence="2" type="ORF">S03H2_02484</name>
</gene>
<dbReference type="GO" id="GO:0006355">
    <property type="term" value="P:regulation of DNA-templated transcription"/>
    <property type="evidence" value="ECO:0007669"/>
    <property type="project" value="InterPro"/>
</dbReference>
<dbReference type="EMBL" id="BARU01000834">
    <property type="protein sequence ID" value="GAH25569.1"/>
    <property type="molecule type" value="Genomic_DNA"/>
</dbReference>
<reference evidence="2" key="1">
    <citation type="journal article" date="2014" name="Front. Microbiol.">
        <title>High frequency of phylogenetically diverse reductive dehalogenase-homologous genes in deep subseafloor sedimentary metagenomes.</title>
        <authorList>
            <person name="Kawai M."/>
            <person name="Futagami T."/>
            <person name="Toyoda A."/>
            <person name="Takaki Y."/>
            <person name="Nishi S."/>
            <person name="Hori S."/>
            <person name="Arai W."/>
            <person name="Tsubouchi T."/>
            <person name="Morono Y."/>
            <person name="Uchiyama I."/>
            <person name="Ito T."/>
            <person name="Fujiyama A."/>
            <person name="Inagaki F."/>
            <person name="Takami H."/>
        </authorList>
    </citation>
    <scope>NUCLEOTIDE SEQUENCE</scope>
    <source>
        <strain evidence="2">Expedition CK06-06</strain>
    </source>
</reference>
<name>X1F861_9ZZZZ</name>
<evidence type="ECO:0000313" key="2">
    <source>
        <dbReference type="EMBL" id="GAH25569.1"/>
    </source>
</evidence>
<proteinExistence type="predicted"/>
<comment type="caution">
    <text evidence="2">The sequence shown here is derived from an EMBL/GenBank/DDBJ whole genome shotgun (WGS) entry which is preliminary data.</text>
</comment>
<dbReference type="GO" id="GO:0003677">
    <property type="term" value="F:DNA binding"/>
    <property type="evidence" value="ECO:0007669"/>
    <property type="project" value="InterPro"/>
</dbReference>
<dbReference type="InterPro" id="IPR003173">
    <property type="entry name" value="PC4_C"/>
</dbReference>
<dbReference type="AlphaFoldDB" id="X1F861"/>
<dbReference type="InterPro" id="IPR009044">
    <property type="entry name" value="ssDNA-bd_transcriptional_reg"/>
</dbReference>
<dbReference type="SUPFAM" id="SSF54447">
    <property type="entry name" value="ssDNA-binding transcriptional regulator domain"/>
    <property type="match status" value="1"/>
</dbReference>
<protein>
    <recommendedName>
        <fullName evidence="1">Transcriptional coactivator p15 (PC4) C-terminal domain-containing protein</fullName>
    </recommendedName>
</protein>
<evidence type="ECO:0000259" key="1">
    <source>
        <dbReference type="Pfam" id="PF02229"/>
    </source>
</evidence>
<accession>X1F861</accession>
<feature type="domain" description="Transcriptional coactivator p15 (PC4) C-terminal" evidence="1">
    <location>
        <begin position="12"/>
        <end position="61"/>
    </location>
</feature>
<dbReference type="Gene3D" id="2.30.31.10">
    <property type="entry name" value="Transcriptional Coactivator Pc4, Chain A"/>
    <property type="match status" value="1"/>
</dbReference>
<organism evidence="2">
    <name type="scientific">marine sediment metagenome</name>
    <dbReference type="NCBI Taxonomy" id="412755"/>
    <lineage>
        <taxon>unclassified sequences</taxon>
        <taxon>metagenomes</taxon>
        <taxon>ecological metagenomes</taxon>
    </lineage>
</organism>
<sequence length="69" mass="8324">MKILDEFEITDNKKLVLSTGEYRGSERVDLRQYIKVKDKDEYVPTKRGVNFDMEWLDHFIKMVNKLKDI</sequence>
<dbReference type="Pfam" id="PF02229">
    <property type="entry name" value="PC4"/>
    <property type="match status" value="1"/>
</dbReference>